<dbReference type="EC" id="5.4.99.15" evidence="2"/>
<dbReference type="RefSeq" id="WP_045279047.1">
    <property type="nucleotide sequence ID" value="NZ_JYIW01000023.1"/>
</dbReference>
<organism evidence="2 3">
    <name type="scientific">Microbacterium oxydans</name>
    <dbReference type="NCBI Taxonomy" id="82380"/>
    <lineage>
        <taxon>Bacteria</taxon>
        <taxon>Bacillati</taxon>
        <taxon>Actinomycetota</taxon>
        <taxon>Actinomycetes</taxon>
        <taxon>Micrococcales</taxon>
        <taxon>Microbacteriaceae</taxon>
        <taxon>Microbacterium</taxon>
    </lineage>
</organism>
<reference evidence="2 3" key="1">
    <citation type="submission" date="2015-02" db="EMBL/GenBank/DDBJ databases">
        <title>Draft genome sequences of ten Microbacterium spp. with emphasis on heavy metal contaminated environments.</title>
        <authorList>
            <person name="Corretto E."/>
        </authorList>
    </citation>
    <scope>NUCLEOTIDE SEQUENCE [LARGE SCALE GENOMIC DNA]</scope>
    <source>
        <strain evidence="2 3">BEL4b</strain>
    </source>
</reference>
<gene>
    <name evidence="2" type="primary">treY</name>
    <name evidence="2" type="ORF">RS83_01686</name>
</gene>
<dbReference type="PANTHER" id="PTHR10357:SF216">
    <property type="entry name" value="MALTOOLIGOSYL TREHALOSE SYNTHASE-RELATED"/>
    <property type="match status" value="1"/>
</dbReference>
<dbReference type="InterPro" id="IPR013797">
    <property type="entry name" value="Maltooligo_trehalose_synth_4"/>
</dbReference>
<dbReference type="OrthoDB" id="9761577at2"/>
<dbReference type="GO" id="GO:0047470">
    <property type="term" value="F:(1,4)-alpha-D-glucan 1-alpha-D-glucosylmutase activity"/>
    <property type="evidence" value="ECO:0007669"/>
    <property type="project" value="UniProtKB-EC"/>
</dbReference>
<accession>A0A0F0LAF7</accession>
<dbReference type="InterPro" id="IPR017853">
    <property type="entry name" value="GH"/>
</dbReference>
<dbReference type="PANTHER" id="PTHR10357">
    <property type="entry name" value="ALPHA-AMYLASE FAMILY MEMBER"/>
    <property type="match status" value="1"/>
</dbReference>
<dbReference type="CDD" id="cd11336">
    <property type="entry name" value="AmyAc_MTSase"/>
    <property type="match status" value="1"/>
</dbReference>
<evidence type="ECO:0000259" key="1">
    <source>
        <dbReference type="SMART" id="SM00642"/>
    </source>
</evidence>
<dbReference type="GO" id="GO:0030980">
    <property type="term" value="P:alpha-glucan catabolic process"/>
    <property type="evidence" value="ECO:0007669"/>
    <property type="project" value="TreeGrafter"/>
</dbReference>
<comment type="caution">
    <text evidence="2">The sequence shown here is derived from an EMBL/GenBank/DDBJ whole genome shotgun (WGS) entry which is preliminary data.</text>
</comment>
<dbReference type="EMBL" id="JYIW01000023">
    <property type="protein sequence ID" value="KJL29664.1"/>
    <property type="molecule type" value="Genomic_DNA"/>
</dbReference>
<dbReference type="SUPFAM" id="SSF51445">
    <property type="entry name" value="(Trans)glycosidases"/>
    <property type="match status" value="1"/>
</dbReference>
<name>A0A0F0LAF7_9MICO</name>
<dbReference type="Gene3D" id="3.30.1590.10">
    <property type="entry name" value="Maltooligosyl trehalose synthase, domain 2"/>
    <property type="match status" value="1"/>
</dbReference>
<dbReference type="PATRIC" id="fig|82380.11.peg.1723"/>
<dbReference type="Proteomes" id="UP000033640">
    <property type="component" value="Unassembled WGS sequence"/>
</dbReference>
<evidence type="ECO:0000313" key="2">
    <source>
        <dbReference type="EMBL" id="KJL29664.1"/>
    </source>
</evidence>
<dbReference type="Gene3D" id="1.10.10.470">
    <property type="entry name" value="Maltooligosyl trehalose synthase, domain 4"/>
    <property type="match status" value="1"/>
</dbReference>
<dbReference type="Gene3D" id="1.10.150.200">
    <property type="entry name" value="Maltooligosyl trehalose synthase, domain 3"/>
    <property type="match status" value="1"/>
</dbReference>
<sequence length="782" mass="85535">MTRRPVSTYRLQIRAGFTLDDAAAVTPYVRELGASWAYLSPLLAATPGSDHGYDVVDHSRIDESRGGGAGLRRFAEAARDEDLGILIDTVPNHVGVSVPRENPWWWDVLRLGRASRHAVAFDIDWRLGAGKVRLPILGSVPSAAIDNGEFVVDTTPAADAPDGTLSYFEHVLPLAPGTGELAGDVSALLAAQNYELRFWQDQNAELNYRRFFAVSELAGIRVELPDVFAESHHEIVRWLTEGLADGLRVDHPDGLADPGAYLDQLADVTAGAYTLVEKILEPGEALPSWWRTDGTTGYDALAELDRLFVDADGVEALTQLDARLRADTGLDEALAWPDLIRSTKRMIADTLLQSEVRRLVRTLPHGVVAAEDALAELAACFPVYRSYLPAGREHLDHAFAEARRRRPDLASTFDELEPLLADPETEVSVRFEQTSGAVMAKGVEDTAFYRFTRLGTLTEVGADPSITSLSVEEFHAAQERRLATWPHSMTTLSTHDTKRSEDVRARLSVLSEIPERWSEVLGELRAIATTGHGPFDALLWQAAVGAWPIDQDRLLAYGLKAAREAAESTTWQHPDADFEAGVEAIAEASNGAAREVLDRFVAEIVDAGRSNSLSAKLLQIAGPGVPDVYQGTELWDHSLVDPDNRRPVDFAERARMLRLLDRNADRGDLPPIDDTGLAKMLVTSRALRLRRDNPELFQVYRPAAAIGAASDHVVAVDRGGVTAVATRLPVGLASRGGWGETQLVRPDVSAIDVLTGRRIEPGPVRLAELLDRYPVALLVEVR</sequence>
<protein>
    <submittedName>
        <fullName evidence="2">Maltooligosyl trehalose synthase</fullName>
        <ecNumber evidence="2">5.4.99.15</ecNumber>
    </submittedName>
</protein>
<dbReference type="InterPro" id="IPR006047">
    <property type="entry name" value="GH13_cat_dom"/>
</dbReference>
<dbReference type="GO" id="GO:0005992">
    <property type="term" value="P:trehalose biosynthetic process"/>
    <property type="evidence" value="ECO:0007669"/>
    <property type="project" value="TreeGrafter"/>
</dbReference>
<feature type="domain" description="Glycosyl hydrolase family 13 catalytic" evidence="1">
    <location>
        <begin position="5"/>
        <end position="666"/>
    </location>
</feature>
<dbReference type="AlphaFoldDB" id="A0A0F0LAF7"/>
<evidence type="ECO:0000313" key="3">
    <source>
        <dbReference type="Proteomes" id="UP000033640"/>
    </source>
</evidence>
<dbReference type="InterPro" id="IPR012767">
    <property type="entry name" value="Trehalose_TreY"/>
</dbReference>
<dbReference type="SMART" id="SM00642">
    <property type="entry name" value="Aamy"/>
    <property type="match status" value="1"/>
</dbReference>
<dbReference type="Gene3D" id="3.20.20.80">
    <property type="entry name" value="Glycosidases"/>
    <property type="match status" value="1"/>
</dbReference>
<dbReference type="Pfam" id="PF00128">
    <property type="entry name" value="Alpha-amylase"/>
    <property type="match status" value="1"/>
</dbReference>
<keyword evidence="2" id="KW-0413">Isomerase</keyword>
<proteinExistence type="predicted"/>
<dbReference type="NCBIfam" id="TIGR02401">
    <property type="entry name" value="trehalose_TreY"/>
    <property type="match status" value="1"/>
</dbReference>